<dbReference type="Pfam" id="PF00072">
    <property type="entry name" value="Response_reg"/>
    <property type="match status" value="1"/>
</dbReference>
<feature type="domain" description="PAS" evidence="4">
    <location>
        <begin position="132"/>
        <end position="189"/>
    </location>
</feature>
<evidence type="ECO:0000259" key="3">
    <source>
        <dbReference type="PROSITE" id="PS50110"/>
    </source>
</evidence>
<sequence>MASLRILIAEDDKLSATLLKAMLEAEGHSVCAVSGSGGDAVEAARRLAPDAVLMDIFLRDEMSGVEAARTIVRDLAIPTLFVTGASDRALLEQVVESGALGLMKKPVSADELRVNLRILLHHQNLSHRLRVQAAEFKRLFMHAPVGMFVRDTVGRLLDCNEALARLMGYDAAASLLAAIPVAQGLYHPDGGELCCAEAHDTACEGLPGVPVRLRHREGRAVAATEYRPVLSGVPADAQAYLAVIIPR</sequence>
<dbReference type="Pfam" id="PF13188">
    <property type="entry name" value="PAS_8"/>
    <property type="match status" value="1"/>
</dbReference>
<dbReference type="SMART" id="SM00448">
    <property type="entry name" value="REC"/>
    <property type="match status" value="1"/>
</dbReference>
<gene>
    <name evidence="5" type="ORF">DSM19430T_18040</name>
</gene>
<evidence type="ECO:0000313" key="6">
    <source>
        <dbReference type="Proteomes" id="UP000503820"/>
    </source>
</evidence>
<dbReference type="InterPro" id="IPR050595">
    <property type="entry name" value="Bact_response_regulator"/>
</dbReference>
<keyword evidence="6" id="KW-1185">Reference proteome</keyword>
<dbReference type="InterPro" id="IPR011006">
    <property type="entry name" value="CheY-like_superfamily"/>
</dbReference>
<evidence type="ECO:0000256" key="2">
    <source>
        <dbReference type="PROSITE-ProRule" id="PRU00169"/>
    </source>
</evidence>
<dbReference type="GO" id="GO:0000160">
    <property type="term" value="P:phosphorelay signal transduction system"/>
    <property type="evidence" value="ECO:0007669"/>
    <property type="project" value="InterPro"/>
</dbReference>
<dbReference type="EMBL" id="BLVP01000008">
    <property type="protein sequence ID" value="GFM37120.1"/>
    <property type="molecule type" value="Genomic_DNA"/>
</dbReference>
<keyword evidence="1 2" id="KW-0597">Phosphoprotein</keyword>
<feature type="modified residue" description="4-aspartylphosphate" evidence="2">
    <location>
        <position position="55"/>
    </location>
</feature>
<dbReference type="PANTHER" id="PTHR44591">
    <property type="entry name" value="STRESS RESPONSE REGULATOR PROTEIN 1"/>
    <property type="match status" value="1"/>
</dbReference>
<feature type="domain" description="Response regulatory" evidence="3">
    <location>
        <begin position="5"/>
        <end position="120"/>
    </location>
</feature>
<reference evidence="5 6" key="1">
    <citation type="submission" date="2020-05" db="EMBL/GenBank/DDBJ databases">
        <title>Draft genome sequence of Desulfovibrio psychrotolerans JS1T.</title>
        <authorList>
            <person name="Ueno A."/>
            <person name="Tamazawa S."/>
            <person name="Tamamura S."/>
            <person name="Murakami T."/>
            <person name="Kiyama T."/>
            <person name="Inomata H."/>
            <person name="Amano Y."/>
            <person name="Miyakawa K."/>
            <person name="Tamaki H."/>
            <person name="Naganuma T."/>
            <person name="Kaneko K."/>
        </authorList>
    </citation>
    <scope>NUCLEOTIDE SEQUENCE [LARGE SCALE GENOMIC DNA]</scope>
    <source>
        <strain evidence="5 6">JS1</strain>
    </source>
</reference>
<evidence type="ECO:0000313" key="5">
    <source>
        <dbReference type="EMBL" id="GFM37120.1"/>
    </source>
</evidence>
<organism evidence="5 6">
    <name type="scientific">Desulfovibrio psychrotolerans</name>
    <dbReference type="NCBI Taxonomy" id="415242"/>
    <lineage>
        <taxon>Bacteria</taxon>
        <taxon>Pseudomonadati</taxon>
        <taxon>Thermodesulfobacteriota</taxon>
        <taxon>Desulfovibrionia</taxon>
        <taxon>Desulfovibrionales</taxon>
        <taxon>Desulfovibrionaceae</taxon>
        <taxon>Desulfovibrio</taxon>
    </lineage>
</organism>
<dbReference type="InterPro" id="IPR001789">
    <property type="entry name" value="Sig_transdc_resp-reg_receiver"/>
</dbReference>
<dbReference type="CDD" id="cd00130">
    <property type="entry name" value="PAS"/>
    <property type="match status" value="1"/>
</dbReference>
<dbReference type="Gene3D" id="3.40.50.2300">
    <property type="match status" value="1"/>
</dbReference>
<dbReference type="RefSeq" id="WP_174409763.1">
    <property type="nucleotide sequence ID" value="NZ_BLVP01000008.1"/>
</dbReference>
<evidence type="ECO:0000256" key="1">
    <source>
        <dbReference type="ARBA" id="ARBA00022553"/>
    </source>
</evidence>
<comment type="caution">
    <text evidence="5">The sequence shown here is derived from an EMBL/GenBank/DDBJ whole genome shotgun (WGS) entry which is preliminary data.</text>
</comment>
<dbReference type="AlphaFoldDB" id="A0A7J0BTT0"/>
<accession>A0A7J0BTT0</accession>
<dbReference type="PROSITE" id="PS50110">
    <property type="entry name" value="RESPONSE_REGULATORY"/>
    <property type="match status" value="1"/>
</dbReference>
<dbReference type="PROSITE" id="PS50112">
    <property type="entry name" value="PAS"/>
    <property type="match status" value="1"/>
</dbReference>
<dbReference type="Gene3D" id="3.30.450.20">
    <property type="entry name" value="PAS domain"/>
    <property type="match status" value="1"/>
</dbReference>
<dbReference type="SUPFAM" id="SSF52172">
    <property type="entry name" value="CheY-like"/>
    <property type="match status" value="1"/>
</dbReference>
<dbReference type="InterPro" id="IPR035965">
    <property type="entry name" value="PAS-like_dom_sf"/>
</dbReference>
<name>A0A7J0BTT0_9BACT</name>
<evidence type="ECO:0000259" key="4">
    <source>
        <dbReference type="PROSITE" id="PS50112"/>
    </source>
</evidence>
<protein>
    <recommendedName>
        <fullName evidence="7">Response regulator</fullName>
    </recommendedName>
</protein>
<dbReference type="InterPro" id="IPR000014">
    <property type="entry name" value="PAS"/>
</dbReference>
<evidence type="ECO:0008006" key="7">
    <source>
        <dbReference type="Google" id="ProtNLM"/>
    </source>
</evidence>
<dbReference type="PANTHER" id="PTHR44591:SF20">
    <property type="entry name" value="PROTEIN PILH"/>
    <property type="match status" value="1"/>
</dbReference>
<dbReference type="Proteomes" id="UP000503820">
    <property type="component" value="Unassembled WGS sequence"/>
</dbReference>
<dbReference type="SUPFAM" id="SSF55785">
    <property type="entry name" value="PYP-like sensor domain (PAS domain)"/>
    <property type="match status" value="1"/>
</dbReference>
<proteinExistence type="predicted"/>